<dbReference type="GO" id="GO:0004022">
    <property type="term" value="F:alcohol dehydrogenase (NAD+) activity"/>
    <property type="evidence" value="ECO:0007669"/>
    <property type="project" value="TreeGrafter"/>
</dbReference>
<keyword evidence="1" id="KW-0560">Oxidoreductase</keyword>
<name>A0AA40DZC3_9PEZI</name>
<dbReference type="InterPro" id="IPR056798">
    <property type="entry name" value="ADH_Fe_C"/>
</dbReference>
<dbReference type="Gene3D" id="3.40.50.1970">
    <property type="match status" value="1"/>
</dbReference>
<dbReference type="Pfam" id="PF00465">
    <property type="entry name" value="Fe-ADH"/>
    <property type="match status" value="1"/>
</dbReference>
<comment type="caution">
    <text evidence="5">The sequence shown here is derived from an EMBL/GenBank/DDBJ whole genome shotgun (WGS) entry which is preliminary data.</text>
</comment>
<feature type="domain" description="Fe-containing alcohol dehydrogenase-like C-terminal" evidence="4">
    <location>
        <begin position="277"/>
        <end position="428"/>
    </location>
</feature>
<dbReference type="AlphaFoldDB" id="A0AA40DZC3"/>
<proteinExistence type="predicted"/>
<dbReference type="InterPro" id="IPR018211">
    <property type="entry name" value="ADH_Fe_CS"/>
</dbReference>
<dbReference type="SUPFAM" id="SSF56796">
    <property type="entry name" value="Dehydroquinate synthase-like"/>
    <property type="match status" value="2"/>
</dbReference>
<dbReference type="RefSeq" id="XP_060297269.1">
    <property type="nucleotide sequence ID" value="XM_060442118.1"/>
</dbReference>
<dbReference type="PANTHER" id="PTHR11496">
    <property type="entry name" value="ALCOHOL DEHYDROGENASE"/>
    <property type="match status" value="1"/>
</dbReference>
<dbReference type="InterPro" id="IPR039697">
    <property type="entry name" value="Alcohol_dehydrogenase_Fe"/>
</dbReference>
<dbReference type="Proteomes" id="UP001172101">
    <property type="component" value="Unassembled WGS sequence"/>
</dbReference>
<dbReference type="CDD" id="cd08192">
    <property type="entry name" value="MAR-like"/>
    <property type="match status" value="1"/>
</dbReference>
<dbReference type="GO" id="GO:0005739">
    <property type="term" value="C:mitochondrion"/>
    <property type="evidence" value="ECO:0007669"/>
    <property type="project" value="TreeGrafter"/>
</dbReference>
<dbReference type="EMBL" id="JAUIRO010000004">
    <property type="protein sequence ID" value="KAK0718476.1"/>
    <property type="molecule type" value="Genomic_DNA"/>
</dbReference>
<sequence length="447" mass="47182">MQRPVQFIDCTDSSPLSGLWSPQSHLKHLFYGPGCVQRHLLNVLPSPKSRVFIVTGQTLATQTPLIRQLEALLGSDIHAGTFASIKQHGQAAGVDEALAQVSADPSIDTVLSVGGGSPIDSAKVISFRTNEQRGHFLTHIAIPTTLSAAECTPGGGFTRKDGVKVGFMADGMGVSAVFYDALFTRCTPRTLLLASGVRAIDHAVETVYHPQASLMPWKATACWALGVLFKFLPLVAAKLDSDMAQPSSEAATRLGDENENENGNDRGRAGNAKPESAMRAINLAAPDADSSSSSSSSLDDMLTVLMLAAYASSGLRGANFGGGMGLSHALGHALGSPYGISHGETSCLTLAAVIRLKAKHSAEAASQISCFLLPAIRQTPTGDAVRDALEFARLLDQLVEQLGLKQRPLSERGIGMDQVPVIVGRAVKGPDEKELRHAVTELVEALF</sequence>
<evidence type="ECO:0000259" key="4">
    <source>
        <dbReference type="Pfam" id="PF25137"/>
    </source>
</evidence>
<feature type="domain" description="Alcohol dehydrogenase iron-type/glycerol dehydrogenase GldA" evidence="3">
    <location>
        <begin position="29"/>
        <end position="180"/>
    </location>
</feature>
<dbReference type="Pfam" id="PF25137">
    <property type="entry name" value="ADH_Fe_C"/>
    <property type="match status" value="1"/>
</dbReference>
<gene>
    <name evidence="5" type="ORF">B0T26DRAFT_713425</name>
</gene>
<dbReference type="PANTHER" id="PTHR11496:SF97">
    <property type="entry name" value="ALCOHOL DEHYDROGENASE IRON-TYPE_GLYCEROL DEHYDROGENASE GLDA DOMAIN-CONTAINING PROTEIN"/>
    <property type="match status" value="1"/>
</dbReference>
<dbReference type="Gene3D" id="1.20.1090.10">
    <property type="entry name" value="Dehydroquinate synthase-like - alpha domain"/>
    <property type="match status" value="1"/>
</dbReference>
<dbReference type="InterPro" id="IPR001670">
    <property type="entry name" value="ADH_Fe/GldA"/>
</dbReference>
<protein>
    <submittedName>
        <fullName evidence="5">Maleylacetate reductase</fullName>
    </submittedName>
</protein>
<keyword evidence="6" id="KW-1185">Reference proteome</keyword>
<evidence type="ECO:0000313" key="6">
    <source>
        <dbReference type="Proteomes" id="UP001172101"/>
    </source>
</evidence>
<reference evidence="5" key="1">
    <citation type="submission" date="2023-06" db="EMBL/GenBank/DDBJ databases">
        <title>Genome-scale phylogeny and comparative genomics of the fungal order Sordariales.</title>
        <authorList>
            <consortium name="Lawrence Berkeley National Laboratory"/>
            <person name="Hensen N."/>
            <person name="Bonometti L."/>
            <person name="Westerberg I."/>
            <person name="Brannstrom I.O."/>
            <person name="Guillou S."/>
            <person name="Cros-Aarteil S."/>
            <person name="Calhoun S."/>
            <person name="Haridas S."/>
            <person name="Kuo A."/>
            <person name="Mondo S."/>
            <person name="Pangilinan J."/>
            <person name="Riley R."/>
            <person name="LaButti K."/>
            <person name="Andreopoulos B."/>
            <person name="Lipzen A."/>
            <person name="Chen C."/>
            <person name="Yanf M."/>
            <person name="Daum C."/>
            <person name="Ng V."/>
            <person name="Clum A."/>
            <person name="Steindorff A."/>
            <person name="Ohm R."/>
            <person name="Martin F."/>
            <person name="Silar P."/>
            <person name="Natvig D."/>
            <person name="Lalanne C."/>
            <person name="Gautier V."/>
            <person name="Ament-velasquez S.L."/>
            <person name="Kruys A."/>
            <person name="Hutchinson M.I."/>
            <person name="Powell A.J."/>
            <person name="Barry K."/>
            <person name="Miller A.N."/>
            <person name="Grigoriev I.V."/>
            <person name="Debuchy R."/>
            <person name="Gladieux P."/>
            <person name="Thoren M.H."/>
            <person name="Johannesson H."/>
        </authorList>
    </citation>
    <scope>NUCLEOTIDE SEQUENCE</scope>
    <source>
        <strain evidence="5">SMH2392-1A</strain>
    </source>
</reference>
<evidence type="ECO:0000313" key="5">
    <source>
        <dbReference type="EMBL" id="KAK0718476.1"/>
    </source>
</evidence>
<organism evidence="5 6">
    <name type="scientific">Lasiosphaeria miniovina</name>
    <dbReference type="NCBI Taxonomy" id="1954250"/>
    <lineage>
        <taxon>Eukaryota</taxon>
        <taxon>Fungi</taxon>
        <taxon>Dikarya</taxon>
        <taxon>Ascomycota</taxon>
        <taxon>Pezizomycotina</taxon>
        <taxon>Sordariomycetes</taxon>
        <taxon>Sordariomycetidae</taxon>
        <taxon>Sordariales</taxon>
        <taxon>Lasiosphaeriaceae</taxon>
        <taxon>Lasiosphaeria</taxon>
    </lineage>
</organism>
<dbReference type="PROSITE" id="PS00060">
    <property type="entry name" value="ADH_IRON_2"/>
    <property type="match status" value="1"/>
</dbReference>
<dbReference type="GeneID" id="85325388"/>
<dbReference type="GO" id="GO:0046872">
    <property type="term" value="F:metal ion binding"/>
    <property type="evidence" value="ECO:0007669"/>
    <property type="project" value="InterPro"/>
</dbReference>
<accession>A0AA40DZC3</accession>
<evidence type="ECO:0000256" key="1">
    <source>
        <dbReference type="ARBA" id="ARBA00023002"/>
    </source>
</evidence>
<evidence type="ECO:0000259" key="3">
    <source>
        <dbReference type="Pfam" id="PF00465"/>
    </source>
</evidence>
<feature type="region of interest" description="Disordered" evidence="2">
    <location>
        <begin position="247"/>
        <end position="273"/>
    </location>
</feature>
<evidence type="ECO:0000256" key="2">
    <source>
        <dbReference type="SAM" id="MobiDB-lite"/>
    </source>
</evidence>